<gene>
    <name evidence="6" type="ORF">SPBR_04089</name>
</gene>
<reference evidence="6 7" key="1">
    <citation type="journal article" date="2014" name="BMC Genomics">
        <title>Comparative genomics of the major fungal agents of human and animal Sporotrichosis: Sporothrix schenckii and Sporothrix brasiliensis.</title>
        <authorList>
            <person name="Teixeira M.M."/>
            <person name="de Almeida L.G."/>
            <person name="Kubitschek-Barreira P."/>
            <person name="Alves F.L."/>
            <person name="Kioshima E.S."/>
            <person name="Abadio A.K."/>
            <person name="Fernandes L."/>
            <person name="Derengowski L.S."/>
            <person name="Ferreira K.S."/>
            <person name="Souza R.C."/>
            <person name="Ruiz J.C."/>
            <person name="de Andrade N.C."/>
            <person name="Paes H.C."/>
            <person name="Nicola A.M."/>
            <person name="Albuquerque P."/>
            <person name="Gerber A.L."/>
            <person name="Martins V.P."/>
            <person name="Peconick L.D."/>
            <person name="Neto A.V."/>
            <person name="Chaucanez C.B."/>
            <person name="Silva P.A."/>
            <person name="Cunha O.L."/>
            <person name="de Oliveira F.F."/>
            <person name="dos Santos T.C."/>
            <person name="Barros A.L."/>
            <person name="Soares M.A."/>
            <person name="de Oliveira L.M."/>
            <person name="Marini M.M."/>
            <person name="Villalobos-Duno H."/>
            <person name="Cunha M.M."/>
            <person name="de Hoog S."/>
            <person name="da Silveira J.F."/>
            <person name="Henrissat B."/>
            <person name="Nino-Vega G.A."/>
            <person name="Cisalpino P.S."/>
            <person name="Mora-Montes H.M."/>
            <person name="Almeida S.R."/>
            <person name="Stajich J.E."/>
            <person name="Lopes-Bezerra L.M."/>
            <person name="Vasconcelos A.T."/>
            <person name="Felipe M.S."/>
        </authorList>
    </citation>
    <scope>NUCLEOTIDE SEQUENCE [LARGE SCALE GENOMIC DNA]</scope>
    <source>
        <strain evidence="6 7">5110</strain>
    </source>
</reference>
<dbReference type="GeneID" id="63677294"/>
<feature type="region of interest" description="Disordered" evidence="4">
    <location>
        <begin position="323"/>
        <end position="349"/>
    </location>
</feature>
<dbReference type="InterPro" id="IPR003653">
    <property type="entry name" value="Peptidase_C48_C"/>
</dbReference>
<dbReference type="GO" id="GO:0008234">
    <property type="term" value="F:cysteine-type peptidase activity"/>
    <property type="evidence" value="ECO:0007669"/>
    <property type="project" value="InterPro"/>
</dbReference>
<feature type="region of interest" description="Disordered" evidence="4">
    <location>
        <begin position="287"/>
        <end position="307"/>
    </location>
</feature>
<evidence type="ECO:0000256" key="4">
    <source>
        <dbReference type="SAM" id="MobiDB-lite"/>
    </source>
</evidence>
<keyword evidence="3" id="KW-0378">Hydrolase</keyword>
<accession>A0A0C2J2Q8</accession>
<feature type="compositionally biased region" description="Polar residues" evidence="4">
    <location>
        <begin position="650"/>
        <end position="671"/>
    </location>
</feature>
<keyword evidence="7" id="KW-1185">Reference proteome</keyword>
<evidence type="ECO:0000259" key="5">
    <source>
        <dbReference type="PROSITE" id="PS50600"/>
    </source>
</evidence>
<evidence type="ECO:0000313" key="7">
    <source>
        <dbReference type="Proteomes" id="UP000031575"/>
    </source>
</evidence>
<sequence length="745" mass="81492">MPKKTKAAVRNNKKGVGNFSLEHLGIFGPEAVAVAKQLQKAVHANRKNVEKELIRVLPPKFAAFVARYICGEGAGAFNFADSEIDLAIGAVSLTSVGKQWSPQLTTFYKWWTRGRHFCEELRALAAQMGWAKFASYASRAFYEEDVEGKSGSDFCLQLRHLRIIRKTQLSPLTSQDALPDDYQFDAHGLLERLNIDDKKWTVIVLSNEAPTPPDWPEETELLKLPDAGHDKNNSNFLVFPCLKSISVDPLKFCDRIRNGLICLTDVSTVVEEVKEIVEAAVLRSRHGSVKGTSTDASEDGNKTSVDNVVTKTREAAETLAGLASACSSRPSSKQNASSPDYARADETRGAGSRGNYLELVQGVPTTHDINTLDDGQWLNDAMVNFGLLTIGQQHPSNTFFFNTFLVENLLQGTSCAKWTEGVDLSAYDHIIVPVHDPRQRHWFGAVLWRSAPSTAVGNTNGFELTFFDSLSTRGHDECRVALKRYFSSFQLVDQPLARVPKQTDDWSCADHFLDSTENFVRDPAAFKRAVKEEADISSTPDTSSRRVALRRAAEEKGKTVVAAVDTVESPEETTEECTVIDMDRIPLGPVGTICPPRVVDHGVVVADAFPANETSTDNTPSIALSDGVAPSDTPANDVFSPRQKAESPSALHSTSATSSPPINQQQNQTVRDTPPTGSIGVTGATDPVLVDGTLDEWFGDFLGTYDNATPVSPSLVYCQRCSGRFDLLLIRLTTHKSLPAASEKK</sequence>
<evidence type="ECO:0000256" key="2">
    <source>
        <dbReference type="ARBA" id="ARBA00022670"/>
    </source>
</evidence>
<feature type="compositionally biased region" description="Polar residues" evidence="4">
    <location>
        <begin position="325"/>
        <end position="338"/>
    </location>
</feature>
<dbReference type="InterPro" id="IPR038765">
    <property type="entry name" value="Papain-like_cys_pep_sf"/>
</dbReference>
<dbReference type="PROSITE" id="PS50600">
    <property type="entry name" value="ULP_PROTEASE"/>
    <property type="match status" value="1"/>
</dbReference>
<evidence type="ECO:0000256" key="3">
    <source>
        <dbReference type="ARBA" id="ARBA00022801"/>
    </source>
</evidence>
<dbReference type="GO" id="GO:0019783">
    <property type="term" value="F:ubiquitin-like protein peptidase activity"/>
    <property type="evidence" value="ECO:0007669"/>
    <property type="project" value="UniProtKB-ARBA"/>
</dbReference>
<evidence type="ECO:0000313" key="6">
    <source>
        <dbReference type="EMBL" id="KIH93330.1"/>
    </source>
</evidence>
<dbReference type="AlphaFoldDB" id="A0A0C2J2Q8"/>
<comment type="caution">
    <text evidence="6">The sequence shown here is derived from an EMBL/GenBank/DDBJ whole genome shotgun (WGS) entry which is preliminary data.</text>
</comment>
<dbReference type="EMBL" id="AWTV01000005">
    <property type="protein sequence ID" value="KIH93330.1"/>
    <property type="molecule type" value="Genomic_DNA"/>
</dbReference>
<dbReference type="SUPFAM" id="SSF54001">
    <property type="entry name" value="Cysteine proteinases"/>
    <property type="match status" value="1"/>
</dbReference>
<dbReference type="RefSeq" id="XP_040621340.1">
    <property type="nucleotide sequence ID" value="XM_040762373.1"/>
</dbReference>
<protein>
    <recommendedName>
        <fullName evidence="5">Ubiquitin-like protease family profile domain-containing protein</fullName>
    </recommendedName>
</protein>
<organism evidence="6 7">
    <name type="scientific">Sporothrix brasiliensis 5110</name>
    <dbReference type="NCBI Taxonomy" id="1398154"/>
    <lineage>
        <taxon>Eukaryota</taxon>
        <taxon>Fungi</taxon>
        <taxon>Dikarya</taxon>
        <taxon>Ascomycota</taxon>
        <taxon>Pezizomycotina</taxon>
        <taxon>Sordariomycetes</taxon>
        <taxon>Sordariomycetidae</taxon>
        <taxon>Ophiostomatales</taxon>
        <taxon>Ophiostomataceae</taxon>
        <taxon>Sporothrix</taxon>
    </lineage>
</organism>
<keyword evidence="2" id="KW-0645">Protease</keyword>
<feature type="domain" description="Ubiquitin-like protease family profile" evidence="5">
    <location>
        <begin position="362"/>
        <end position="519"/>
    </location>
</feature>
<comment type="similarity">
    <text evidence="1">Belongs to the peptidase C48 family.</text>
</comment>
<dbReference type="VEuPathDB" id="FungiDB:SPBR_04089"/>
<dbReference type="OrthoDB" id="442460at2759"/>
<dbReference type="HOGENOM" id="CLU_373044_0_0_1"/>
<name>A0A0C2J2Q8_9PEZI</name>
<feature type="compositionally biased region" description="Polar residues" evidence="4">
    <location>
        <begin position="612"/>
        <end position="622"/>
    </location>
</feature>
<dbReference type="Gene3D" id="3.40.395.10">
    <property type="entry name" value="Adenoviral Proteinase, Chain A"/>
    <property type="match status" value="1"/>
</dbReference>
<feature type="region of interest" description="Disordered" evidence="4">
    <location>
        <begin position="611"/>
        <end position="685"/>
    </location>
</feature>
<dbReference type="GO" id="GO:0006508">
    <property type="term" value="P:proteolysis"/>
    <property type="evidence" value="ECO:0007669"/>
    <property type="project" value="UniProtKB-KW"/>
</dbReference>
<evidence type="ECO:0000256" key="1">
    <source>
        <dbReference type="ARBA" id="ARBA00005234"/>
    </source>
</evidence>
<proteinExistence type="inferred from homology"/>
<dbReference type="Proteomes" id="UP000031575">
    <property type="component" value="Unassembled WGS sequence"/>
</dbReference>